<feature type="transmembrane region" description="Helical" evidence="1">
    <location>
        <begin position="33"/>
        <end position="53"/>
    </location>
</feature>
<feature type="transmembrane region" description="Helical" evidence="1">
    <location>
        <begin position="7"/>
        <end position="27"/>
    </location>
</feature>
<sequence>MQARIALRVGLVLGVGLLYVLASHWLMTQTEASAWNVVGVLSPMLVILILGTWRSGHRAVALCAALVLATLCVLAMLGIQVPSHVLYLLQHAGINFFLALFFGSTLRPGRISIITAVAQRVHGKDLPPAHFAYTRQVTAAWTIFFLVIVAISLVLFFGFSFDTWAVFANLITPIATATMFIGEFSLRYRLHPEFARSTVADAINAYMNTSKPAAPRVPQ</sequence>
<keyword evidence="1" id="KW-0472">Membrane</keyword>
<feature type="transmembrane region" description="Helical" evidence="1">
    <location>
        <begin position="139"/>
        <end position="159"/>
    </location>
</feature>
<evidence type="ECO:0000256" key="1">
    <source>
        <dbReference type="SAM" id="Phobius"/>
    </source>
</evidence>
<organism evidence="2 3">
    <name type="scientific">Piscinibacter gummiphilus</name>
    <dbReference type="NCBI Taxonomy" id="946333"/>
    <lineage>
        <taxon>Bacteria</taxon>
        <taxon>Pseudomonadati</taxon>
        <taxon>Pseudomonadota</taxon>
        <taxon>Betaproteobacteria</taxon>
        <taxon>Burkholderiales</taxon>
        <taxon>Sphaerotilaceae</taxon>
        <taxon>Piscinibacter</taxon>
    </lineage>
</organism>
<feature type="transmembrane region" description="Helical" evidence="1">
    <location>
        <begin position="85"/>
        <end position="103"/>
    </location>
</feature>
<protein>
    <recommendedName>
        <fullName evidence="4">Ketosynthase</fullName>
    </recommendedName>
</protein>
<dbReference type="EMBL" id="CP136336">
    <property type="protein sequence ID" value="WOB08976.1"/>
    <property type="molecule type" value="Genomic_DNA"/>
</dbReference>
<proteinExistence type="predicted"/>
<keyword evidence="1" id="KW-1133">Transmembrane helix</keyword>
<reference evidence="2 3" key="1">
    <citation type="submission" date="2023-10" db="EMBL/GenBank/DDBJ databases">
        <title>Bacteria for the degradation of biodegradable plastic PBAT(Polybutylene adipate terephthalate).</title>
        <authorList>
            <person name="Weon H.-Y."/>
            <person name="Yeon J."/>
        </authorList>
    </citation>
    <scope>NUCLEOTIDE SEQUENCE [LARGE SCALE GENOMIC DNA]</scope>
    <source>
        <strain evidence="2 3">SBD 7-3</strain>
    </source>
</reference>
<keyword evidence="1" id="KW-0812">Transmembrane</keyword>
<feature type="transmembrane region" description="Helical" evidence="1">
    <location>
        <begin position="60"/>
        <end position="79"/>
    </location>
</feature>
<name>A0ABZ0CWT6_9BURK</name>
<gene>
    <name evidence="2" type="ORF">RXV79_02715</name>
</gene>
<dbReference type="RefSeq" id="WP_316701908.1">
    <property type="nucleotide sequence ID" value="NZ_CP136336.1"/>
</dbReference>
<evidence type="ECO:0008006" key="4">
    <source>
        <dbReference type="Google" id="ProtNLM"/>
    </source>
</evidence>
<evidence type="ECO:0000313" key="2">
    <source>
        <dbReference type="EMBL" id="WOB08976.1"/>
    </source>
</evidence>
<dbReference type="Proteomes" id="UP001303946">
    <property type="component" value="Chromosome"/>
</dbReference>
<keyword evidence="3" id="KW-1185">Reference proteome</keyword>
<feature type="transmembrane region" description="Helical" evidence="1">
    <location>
        <begin position="165"/>
        <end position="186"/>
    </location>
</feature>
<evidence type="ECO:0000313" key="3">
    <source>
        <dbReference type="Proteomes" id="UP001303946"/>
    </source>
</evidence>
<accession>A0ABZ0CWT6</accession>